<sequence length="96" mass="9967">MISFIAGNKMTDCQIGSASMLGFTAGSFRGTGVSVDVPVLFEERPTKASAVAAAAVAQAKPYALAAAANGAGSLHLQHQNDSMWAFRGLEPWRDPA</sequence>
<comment type="caution">
    <text evidence="1">The sequence shown here is derived from an EMBL/GenBank/DDBJ whole genome shotgun (WGS) entry which is preliminary data.</text>
</comment>
<accession>A0A7Y7B8R7</accession>
<gene>
    <name evidence="1" type="ORF">HG542_25960</name>
</gene>
<dbReference type="AlphaFoldDB" id="A0A7Y7B8R7"/>
<dbReference type="RefSeq" id="WP_171085502.1">
    <property type="nucleotide sequence ID" value="NZ_BNBU01000002.1"/>
</dbReference>
<keyword evidence="2" id="KW-1185">Reference proteome</keyword>
<organism evidence="1 2">
    <name type="scientific">Streptomyces morookaense</name>
    <name type="common">Streptoverticillium morookaense</name>
    <dbReference type="NCBI Taxonomy" id="1970"/>
    <lineage>
        <taxon>Bacteria</taxon>
        <taxon>Bacillati</taxon>
        <taxon>Actinomycetota</taxon>
        <taxon>Actinomycetes</taxon>
        <taxon>Kitasatosporales</taxon>
        <taxon>Streptomycetaceae</taxon>
        <taxon>Streptomyces</taxon>
    </lineage>
</organism>
<proteinExistence type="predicted"/>
<reference evidence="1 2" key="1">
    <citation type="submission" date="2020-04" db="EMBL/GenBank/DDBJ databases">
        <title>Draft Genome Sequence of Streptomyces morookaense DSM 40503, an 8-azaguanine-producing strain.</title>
        <authorList>
            <person name="Qi J."/>
            <person name="Gao J.-M."/>
        </authorList>
    </citation>
    <scope>NUCLEOTIDE SEQUENCE [LARGE SCALE GENOMIC DNA]</scope>
    <source>
        <strain evidence="1 2">DSM 40503</strain>
    </source>
</reference>
<evidence type="ECO:0000313" key="1">
    <source>
        <dbReference type="EMBL" id="NVK81072.1"/>
    </source>
</evidence>
<dbReference type="Proteomes" id="UP000587462">
    <property type="component" value="Unassembled WGS sequence"/>
</dbReference>
<evidence type="ECO:0000313" key="2">
    <source>
        <dbReference type="Proteomes" id="UP000587462"/>
    </source>
</evidence>
<protein>
    <submittedName>
        <fullName evidence="1">Uncharacterized protein</fullName>
    </submittedName>
</protein>
<dbReference type="EMBL" id="JABBXF010000071">
    <property type="protein sequence ID" value="NVK81072.1"/>
    <property type="molecule type" value="Genomic_DNA"/>
</dbReference>
<name>A0A7Y7B8R7_STRMO</name>